<reference evidence="9 10" key="1">
    <citation type="submission" date="2018-12" db="EMBL/GenBank/DDBJ databases">
        <title>Venturia inaequalis Genome Resource.</title>
        <authorList>
            <person name="Lichtner F.J."/>
        </authorList>
    </citation>
    <scope>NUCLEOTIDE SEQUENCE [LARGE SCALE GENOMIC DNA]</scope>
    <source>
        <strain evidence="9 10">120213</strain>
    </source>
</reference>
<evidence type="ECO:0000256" key="7">
    <source>
        <dbReference type="SAM" id="SignalP"/>
    </source>
</evidence>
<protein>
    <recommendedName>
        <fullName evidence="3">cellulase</fullName>
        <ecNumber evidence="3">3.2.1.4</ecNumber>
    </recommendedName>
</protein>
<evidence type="ECO:0000313" key="9">
    <source>
        <dbReference type="EMBL" id="KAE9988381.1"/>
    </source>
</evidence>
<dbReference type="PANTHER" id="PTHR34142:SF5">
    <property type="entry name" value="CBM1 DOMAIN-CONTAINING PROTEIN"/>
    <property type="match status" value="1"/>
</dbReference>
<evidence type="ECO:0000256" key="6">
    <source>
        <dbReference type="RuleBase" id="RU361153"/>
    </source>
</evidence>
<comment type="catalytic activity">
    <reaction evidence="1">
        <text>Endohydrolysis of (1-&gt;4)-beta-D-glucosidic linkages in cellulose, lichenin and cereal beta-D-glucans.</text>
        <dbReference type="EC" id="3.2.1.4"/>
    </reaction>
</comment>
<dbReference type="InterPro" id="IPR001547">
    <property type="entry name" value="Glyco_hydro_5"/>
</dbReference>
<dbReference type="InterPro" id="IPR018087">
    <property type="entry name" value="Glyco_hydro_5_CS"/>
</dbReference>
<dbReference type="Pfam" id="PF00150">
    <property type="entry name" value="Cellulase"/>
    <property type="match status" value="1"/>
</dbReference>
<dbReference type="SUPFAM" id="SSF51445">
    <property type="entry name" value="(Trans)glycosidases"/>
    <property type="match status" value="1"/>
</dbReference>
<evidence type="ECO:0000256" key="4">
    <source>
        <dbReference type="ARBA" id="ARBA00022801"/>
    </source>
</evidence>
<feature type="signal peptide" evidence="7">
    <location>
        <begin position="1"/>
        <end position="17"/>
    </location>
</feature>
<dbReference type="EC" id="3.2.1.4" evidence="3"/>
<evidence type="ECO:0000256" key="3">
    <source>
        <dbReference type="ARBA" id="ARBA00012601"/>
    </source>
</evidence>
<accession>A0A8H3VH65</accession>
<sequence length="377" mass="41431">MLSLLFKFFVFVHAIYAYNTPPRQVSFAGTNLAGFDFGNKQDGSVVASEIVELTGPSHGTALPVLEQMHHFISQGLNTFRLPVAWQYLVNYQLDGKLNATGNFGVYDKLVKGCLDAGAAMCIIDVHNYARWNGYIVGQSGSAADRPENRHLGSLWWQLAAWYKDEKRVAFDIMNEPHDLDVGMWAETVQWAVNSIRNATGSNEHIILVPGTDFCSAGSFTRMSSEALMKVKNSDGGTDNLASTPQIFNLHKYLDHDASGTNFECTTNNIDSTFAPLAKWLRANNRRAMLTETGGGPNAESCLKYLCEQNDFINANADVYLGVVGWGAGGFDPAWVPRYNLTETPIQEGNELCDQELVKKCIVGKFRGVTGSGSYVAP</sequence>
<dbReference type="InterPro" id="IPR017853">
    <property type="entry name" value="GH"/>
</dbReference>
<keyword evidence="5 6" id="KW-0326">Glycosidase</keyword>
<evidence type="ECO:0000256" key="2">
    <source>
        <dbReference type="ARBA" id="ARBA00005641"/>
    </source>
</evidence>
<feature type="chain" id="PRO_5034116628" description="cellulase" evidence="7">
    <location>
        <begin position="18"/>
        <end position="377"/>
    </location>
</feature>
<dbReference type="Gene3D" id="3.20.20.80">
    <property type="entry name" value="Glycosidases"/>
    <property type="match status" value="1"/>
</dbReference>
<evidence type="ECO:0000259" key="8">
    <source>
        <dbReference type="Pfam" id="PF00150"/>
    </source>
</evidence>
<organism evidence="9 10">
    <name type="scientific">Venturia inaequalis</name>
    <name type="common">Apple scab fungus</name>
    <dbReference type="NCBI Taxonomy" id="5025"/>
    <lineage>
        <taxon>Eukaryota</taxon>
        <taxon>Fungi</taxon>
        <taxon>Dikarya</taxon>
        <taxon>Ascomycota</taxon>
        <taxon>Pezizomycotina</taxon>
        <taxon>Dothideomycetes</taxon>
        <taxon>Pleosporomycetidae</taxon>
        <taxon>Venturiales</taxon>
        <taxon>Venturiaceae</taxon>
        <taxon>Venturia</taxon>
    </lineage>
</organism>
<comment type="similarity">
    <text evidence="2 6">Belongs to the glycosyl hydrolase 5 (cellulase A) family.</text>
</comment>
<dbReference type="EMBL" id="WNWS01000008">
    <property type="protein sequence ID" value="KAE9988381.1"/>
    <property type="molecule type" value="Genomic_DNA"/>
</dbReference>
<dbReference type="AlphaFoldDB" id="A0A8H3VH65"/>
<evidence type="ECO:0000256" key="1">
    <source>
        <dbReference type="ARBA" id="ARBA00000966"/>
    </source>
</evidence>
<feature type="domain" description="Glycoside hydrolase family 5" evidence="8">
    <location>
        <begin position="65"/>
        <end position="321"/>
    </location>
</feature>
<dbReference type="PROSITE" id="PS00659">
    <property type="entry name" value="GLYCOSYL_HYDROL_F5"/>
    <property type="match status" value="1"/>
</dbReference>
<proteinExistence type="inferred from homology"/>
<dbReference type="GO" id="GO:0009251">
    <property type="term" value="P:glucan catabolic process"/>
    <property type="evidence" value="ECO:0007669"/>
    <property type="project" value="TreeGrafter"/>
</dbReference>
<name>A0A8H3VH65_VENIN</name>
<keyword evidence="4 6" id="KW-0378">Hydrolase</keyword>
<comment type="caution">
    <text evidence="9">The sequence shown here is derived from an EMBL/GenBank/DDBJ whole genome shotgun (WGS) entry which is preliminary data.</text>
</comment>
<gene>
    <name evidence="9" type="ORF">EG328_011141</name>
</gene>
<dbReference type="Proteomes" id="UP000447873">
    <property type="component" value="Unassembled WGS sequence"/>
</dbReference>
<evidence type="ECO:0000313" key="10">
    <source>
        <dbReference type="Proteomes" id="UP000447873"/>
    </source>
</evidence>
<dbReference type="GO" id="GO:0008810">
    <property type="term" value="F:cellulase activity"/>
    <property type="evidence" value="ECO:0007669"/>
    <property type="project" value="UniProtKB-EC"/>
</dbReference>
<dbReference type="PANTHER" id="PTHR34142">
    <property type="entry name" value="ENDO-BETA-1,4-GLUCANASE A"/>
    <property type="match status" value="1"/>
</dbReference>
<evidence type="ECO:0000256" key="5">
    <source>
        <dbReference type="ARBA" id="ARBA00023295"/>
    </source>
</evidence>
<keyword evidence="7" id="KW-0732">Signal</keyword>